<evidence type="ECO:0000313" key="2">
    <source>
        <dbReference type="Proteomes" id="UP000000763"/>
    </source>
</evidence>
<protein>
    <submittedName>
        <fullName evidence="1">Uncharacterized protein</fullName>
    </submittedName>
</protein>
<sequence>MDKPQSWYTAPKDVGRIEYNDSPSQIVEEFPEQTTWNVGASSSPDKDTRLAQERMIHLIQPTIP</sequence>
<reference evidence="2" key="1">
    <citation type="journal article" date="2005" name="Nature">
        <title>The map-based sequence of the rice genome.</title>
        <authorList>
            <consortium name="International rice genome sequencing project (IRGSP)"/>
            <person name="Matsumoto T."/>
            <person name="Wu J."/>
            <person name="Kanamori H."/>
            <person name="Katayose Y."/>
            <person name="Fujisawa M."/>
            <person name="Namiki N."/>
            <person name="Mizuno H."/>
            <person name="Yamamoto K."/>
            <person name="Antonio B.A."/>
            <person name="Baba T."/>
            <person name="Sakata K."/>
            <person name="Nagamura Y."/>
            <person name="Aoki H."/>
            <person name="Arikawa K."/>
            <person name="Arita K."/>
            <person name="Bito T."/>
            <person name="Chiden Y."/>
            <person name="Fujitsuka N."/>
            <person name="Fukunaka R."/>
            <person name="Hamada M."/>
            <person name="Harada C."/>
            <person name="Hayashi A."/>
            <person name="Hijishita S."/>
            <person name="Honda M."/>
            <person name="Hosokawa S."/>
            <person name="Ichikawa Y."/>
            <person name="Idonuma A."/>
            <person name="Iijima M."/>
            <person name="Ikeda M."/>
            <person name="Ikeno M."/>
            <person name="Ito K."/>
            <person name="Ito S."/>
            <person name="Ito T."/>
            <person name="Ito Y."/>
            <person name="Ito Y."/>
            <person name="Iwabuchi A."/>
            <person name="Kamiya K."/>
            <person name="Karasawa W."/>
            <person name="Kurita K."/>
            <person name="Katagiri S."/>
            <person name="Kikuta A."/>
            <person name="Kobayashi H."/>
            <person name="Kobayashi N."/>
            <person name="Machita K."/>
            <person name="Maehara T."/>
            <person name="Masukawa M."/>
            <person name="Mizubayashi T."/>
            <person name="Mukai Y."/>
            <person name="Nagasaki H."/>
            <person name="Nagata Y."/>
            <person name="Naito S."/>
            <person name="Nakashima M."/>
            <person name="Nakama Y."/>
            <person name="Nakamichi Y."/>
            <person name="Nakamura M."/>
            <person name="Meguro A."/>
            <person name="Negishi M."/>
            <person name="Ohta I."/>
            <person name="Ohta T."/>
            <person name="Okamoto M."/>
            <person name="Ono N."/>
            <person name="Saji S."/>
            <person name="Sakaguchi M."/>
            <person name="Sakai K."/>
            <person name="Shibata M."/>
            <person name="Shimokawa T."/>
            <person name="Song J."/>
            <person name="Takazaki Y."/>
            <person name="Terasawa K."/>
            <person name="Tsugane M."/>
            <person name="Tsuji K."/>
            <person name="Ueda S."/>
            <person name="Waki K."/>
            <person name="Yamagata H."/>
            <person name="Yamamoto M."/>
            <person name="Yamamoto S."/>
            <person name="Yamane H."/>
            <person name="Yoshiki S."/>
            <person name="Yoshihara R."/>
            <person name="Yukawa K."/>
            <person name="Zhong H."/>
            <person name="Yano M."/>
            <person name="Yuan Q."/>
            <person name="Ouyang S."/>
            <person name="Liu J."/>
            <person name="Jones K.M."/>
            <person name="Gansberger K."/>
            <person name="Moffat K."/>
            <person name="Hill J."/>
            <person name="Bera J."/>
            <person name="Fadrosh D."/>
            <person name="Jin S."/>
            <person name="Johri S."/>
            <person name="Kim M."/>
            <person name="Overton L."/>
            <person name="Reardon M."/>
            <person name="Tsitrin T."/>
            <person name="Vuong H."/>
            <person name="Weaver B."/>
            <person name="Ciecko A."/>
            <person name="Tallon L."/>
            <person name="Jackson J."/>
            <person name="Pai G."/>
            <person name="Aken S.V."/>
            <person name="Utterback T."/>
            <person name="Reidmuller S."/>
            <person name="Feldblyum T."/>
            <person name="Hsiao J."/>
            <person name="Zismann V."/>
            <person name="Iobst S."/>
            <person name="de Vazeille A.R."/>
            <person name="Buell C.R."/>
            <person name="Ying K."/>
            <person name="Li Y."/>
            <person name="Lu T."/>
            <person name="Huang Y."/>
            <person name="Zhao Q."/>
            <person name="Feng Q."/>
            <person name="Zhang L."/>
            <person name="Zhu J."/>
            <person name="Weng Q."/>
            <person name="Mu J."/>
            <person name="Lu Y."/>
            <person name="Fan D."/>
            <person name="Liu Y."/>
            <person name="Guan J."/>
            <person name="Zhang Y."/>
            <person name="Yu S."/>
            <person name="Liu X."/>
            <person name="Zhang Y."/>
            <person name="Hong G."/>
            <person name="Han B."/>
            <person name="Choisne N."/>
            <person name="Demange N."/>
            <person name="Orjeda G."/>
            <person name="Samain S."/>
            <person name="Cattolico L."/>
            <person name="Pelletier E."/>
            <person name="Couloux A."/>
            <person name="Segurens B."/>
            <person name="Wincker P."/>
            <person name="D'Hont A."/>
            <person name="Scarpelli C."/>
            <person name="Weissenbach J."/>
            <person name="Salanoubat M."/>
            <person name="Quetier F."/>
            <person name="Yu Y."/>
            <person name="Kim H.R."/>
            <person name="Rambo T."/>
            <person name="Currie J."/>
            <person name="Collura K."/>
            <person name="Luo M."/>
            <person name="Yang T."/>
            <person name="Ammiraju J.S.S."/>
            <person name="Engler F."/>
            <person name="Soderlund C."/>
            <person name="Wing R.A."/>
            <person name="Palmer L.E."/>
            <person name="de la Bastide M."/>
            <person name="Spiegel L."/>
            <person name="Nascimento L."/>
            <person name="Zutavern T."/>
            <person name="O'Shaughnessy A."/>
            <person name="Dike S."/>
            <person name="Dedhia N."/>
            <person name="Preston R."/>
            <person name="Balija V."/>
            <person name="McCombie W.R."/>
            <person name="Chow T."/>
            <person name="Chen H."/>
            <person name="Chung M."/>
            <person name="Chen C."/>
            <person name="Shaw J."/>
            <person name="Wu H."/>
            <person name="Hsiao K."/>
            <person name="Chao Y."/>
            <person name="Chu M."/>
            <person name="Cheng C."/>
            <person name="Hour A."/>
            <person name="Lee P."/>
            <person name="Lin S."/>
            <person name="Lin Y."/>
            <person name="Liou J."/>
            <person name="Liu S."/>
            <person name="Hsing Y."/>
            <person name="Raghuvanshi S."/>
            <person name="Mohanty A."/>
            <person name="Bharti A.K."/>
            <person name="Gaur A."/>
            <person name="Gupta V."/>
            <person name="Kumar D."/>
            <person name="Ravi V."/>
            <person name="Vij S."/>
            <person name="Kapur A."/>
            <person name="Khurana P."/>
            <person name="Khurana P."/>
            <person name="Khurana J.P."/>
            <person name="Tyagi A.K."/>
            <person name="Gaikwad K."/>
            <person name="Singh A."/>
            <person name="Dalal V."/>
            <person name="Srivastava S."/>
            <person name="Dixit A."/>
            <person name="Pal A.K."/>
            <person name="Ghazi I.A."/>
            <person name="Yadav M."/>
            <person name="Pandit A."/>
            <person name="Bhargava A."/>
            <person name="Sureshbabu K."/>
            <person name="Batra K."/>
            <person name="Sharma T.R."/>
            <person name="Mohapatra T."/>
            <person name="Singh N.K."/>
            <person name="Messing J."/>
            <person name="Nelson A.B."/>
            <person name="Fuks G."/>
            <person name="Kavchok S."/>
            <person name="Keizer G."/>
            <person name="Linton E."/>
            <person name="Llaca V."/>
            <person name="Song R."/>
            <person name="Tanyolac B."/>
            <person name="Young S."/>
            <person name="Ho-Il K."/>
            <person name="Hahn J.H."/>
            <person name="Sangsakoo G."/>
            <person name="Vanavichit A."/>
            <person name="de Mattos Luiz.A.T."/>
            <person name="Zimmer P.D."/>
            <person name="Malone G."/>
            <person name="Dellagostin O."/>
            <person name="de Oliveira A.C."/>
            <person name="Bevan M."/>
            <person name="Bancroft I."/>
            <person name="Minx P."/>
            <person name="Cordum H."/>
            <person name="Wilson R."/>
            <person name="Cheng Z."/>
            <person name="Jin W."/>
            <person name="Jiang J."/>
            <person name="Leong S.A."/>
            <person name="Iwama H."/>
            <person name="Gojobori T."/>
            <person name="Itoh T."/>
            <person name="Niimura Y."/>
            <person name="Fujii Y."/>
            <person name="Habara T."/>
            <person name="Sakai H."/>
            <person name="Sato Y."/>
            <person name="Wilson G."/>
            <person name="Kumar K."/>
            <person name="McCouch S."/>
            <person name="Juretic N."/>
            <person name="Hoen D."/>
            <person name="Wright S."/>
            <person name="Bruskiewich R."/>
            <person name="Bureau T."/>
            <person name="Miyao A."/>
            <person name="Hirochika H."/>
            <person name="Nishikawa T."/>
            <person name="Kadowaki K."/>
            <person name="Sugiura M."/>
            <person name="Burr B."/>
            <person name="Sasaki T."/>
        </authorList>
    </citation>
    <scope>NUCLEOTIDE SEQUENCE [LARGE SCALE GENOMIC DNA]</scope>
    <source>
        <strain evidence="2">cv. Nipponbare</strain>
    </source>
</reference>
<gene>
    <name evidence="1" type="primary">OSJNBa0060O17.28</name>
</gene>
<accession>Q6Z4M9</accession>
<name>Q6Z4M9_ORYSJ</name>
<organism evidence="1 2">
    <name type="scientific">Oryza sativa subsp. japonica</name>
    <name type="common">Rice</name>
    <dbReference type="NCBI Taxonomy" id="39947"/>
    <lineage>
        <taxon>Eukaryota</taxon>
        <taxon>Viridiplantae</taxon>
        <taxon>Streptophyta</taxon>
        <taxon>Embryophyta</taxon>
        <taxon>Tracheophyta</taxon>
        <taxon>Spermatophyta</taxon>
        <taxon>Magnoliopsida</taxon>
        <taxon>Liliopsida</taxon>
        <taxon>Poales</taxon>
        <taxon>Poaceae</taxon>
        <taxon>BOP clade</taxon>
        <taxon>Oryzoideae</taxon>
        <taxon>Oryzeae</taxon>
        <taxon>Oryzinae</taxon>
        <taxon>Oryza</taxon>
        <taxon>Oryza sativa</taxon>
    </lineage>
</organism>
<dbReference type="AlphaFoldDB" id="Q6Z4M9"/>
<proteinExistence type="predicted"/>
<dbReference type="Proteomes" id="UP000000763">
    <property type="component" value="Chromosome 7"/>
</dbReference>
<dbReference type="EMBL" id="AP005167">
    <property type="protein sequence ID" value="BAC83811.1"/>
    <property type="molecule type" value="Genomic_DNA"/>
</dbReference>
<evidence type="ECO:0000313" key="1">
    <source>
        <dbReference type="EMBL" id="BAC83811.1"/>
    </source>
</evidence>
<reference evidence="2" key="2">
    <citation type="journal article" date="2008" name="Nucleic Acids Res.">
        <title>The rice annotation project database (RAP-DB): 2008 update.</title>
        <authorList>
            <consortium name="The rice annotation project (RAP)"/>
        </authorList>
    </citation>
    <scope>GENOME REANNOTATION</scope>
    <source>
        <strain evidence="2">cv. Nipponbare</strain>
    </source>
</reference>